<dbReference type="SUPFAM" id="SSF53756">
    <property type="entry name" value="UDP-Glycosyltransferase/glycogen phosphorylase"/>
    <property type="match status" value="1"/>
</dbReference>
<dbReference type="EMBL" id="MEVH01000007">
    <property type="protein sequence ID" value="OGC52009.1"/>
    <property type="molecule type" value="Genomic_DNA"/>
</dbReference>
<dbReference type="InterPro" id="IPR013534">
    <property type="entry name" value="Starch_synth_cat_dom"/>
</dbReference>
<reference evidence="10 11" key="1">
    <citation type="journal article" date="2016" name="Nat. Commun.">
        <title>Thousands of microbial genomes shed light on interconnected biogeochemical processes in an aquifer system.</title>
        <authorList>
            <person name="Anantharaman K."/>
            <person name="Brown C.T."/>
            <person name="Hug L.A."/>
            <person name="Sharon I."/>
            <person name="Castelle C.J."/>
            <person name="Probst A.J."/>
            <person name="Thomas B.C."/>
            <person name="Singh A."/>
            <person name="Wilkins M.J."/>
            <person name="Karaoz U."/>
            <person name="Brodie E.L."/>
            <person name="Williams K.H."/>
            <person name="Hubbard S.S."/>
            <person name="Banfield J.F."/>
        </authorList>
    </citation>
    <scope>NUCLEOTIDE SEQUENCE [LARGE SCALE GENOMIC DNA]</scope>
</reference>
<organism evidence="10 11">
    <name type="scientific">candidate division WWE3 bacterium RIFCSPLOWO2_01_FULL_39_13</name>
    <dbReference type="NCBI Taxonomy" id="1802624"/>
    <lineage>
        <taxon>Bacteria</taxon>
        <taxon>Katanobacteria</taxon>
    </lineage>
</organism>
<dbReference type="HAMAP" id="MF_00484">
    <property type="entry name" value="Glycogen_synth"/>
    <property type="match status" value="1"/>
</dbReference>
<evidence type="ECO:0000259" key="8">
    <source>
        <dbReference type="Pfam" id="PF00534"/>
    </source>
</evidence>
<feature type="domain" description="Glycosyl transferase family 1" evidence="8">
    <location>
        <begin position="322"/>
        <end position="469"/>
    </location>
</feature>
<name>A0A1F4V4E0_UNCKA</name>
<gene>
    <name evidence="7" type="primary">glgA</name>
    <name evidence="10" type="ORF">A2982_00110</name>
</gene>
<comment type="caution">
    <text evidence="10">The sequence shown here is derived from an EMBL/GenBank/DDBJ whole genome shotgun (WGS) entry which is preliminary data.</text>
</comment>
<dbReference type="PANTHER" id="PTHR45825:SF11">
    <property type="entry name" value="ALPHA AMYLASE DOMAIN-CONTAINING PROTEIN"/>
    <property type="match status" value="1"/>
</dbReference>
<feature type="domain" description="Starch synthase catalytic" evidence="9">
    <location>
        <begin position="2"/>
        <end position="268"/>
    </location>
</feature>
<keyword evidence="6 7" id="KW-0320">Glycogen biosynthesis</keyword>
<comment type="similarity">
    <text evidence="3 7">Belongs to the glycosyltransferase 1 family. Bacterial/plant glycogen synthase subfamily.</text>
</comment>
<evidence type="ECO:0000313" key="10">
    <source>
        <dbReference type="EMBL" id="OGC52009.1"/>
    </source>
</evidence>
<evidence type="ECO:0000256" key="5">
    <source>
        <dbReference type="ARBA" id="ARBA00022679"/>
    </source>
</evidence>
<dbReference type="PANTHER" id="PTHR45825">
    <property type="entry name" value="GRANULE-BOUND STARCH SYNTHASE 1, CHLOROPLASTIC/AMYLOPLASTIC"/>
    <property type="match status" value="1"/>
</dbReference>
<dbReference type="InterPro" id="IPR011835">
    <property type="entry name" value="GS/SS"/>
</dbReference>
<evidence type="ECO:0000256" key="3">
    <source>
        <dbReference type="ARBA" id="ARBA00010281"/>
    </source>
</evidence>
<dbReference type="STRING" id="1802624.A2982_00110"/>
<evidence type="ECO:0000256" key="6">
    <source>
        <dbReference type="ARBA" id="ARBA00023056"/>
    </source>
</evidence>
<dbReference type="InterPro" id="IPR001296">
    <property type="entry name" value="Glyco_trans_1"/>
</dbReference>
<comment type="catalytic activity">
    <reaction evidence="1 7">
        <text>[(1-&gt;4)-alpha-D-glucosyl](n) + ADP-alpha-D-glucose = [(1-&gt;4)-alpha-D-glucosyl](n+1) + ADP + H(+)</text>
        <dbReference type="Rhea" id="RHEA:18189"/>
        <dbReference type="Rhea" id="RHEA-COMP:9584"/>
        <dbReference type="Rhea" id="RHEA-COMP:9587"/>
        <dbReference type="ChEBI" id="CHEBI:15378"/>
        <dbReference type="ChEBI" id="CHEBI:15444"/>
        <dbReference type="ChEBI" id="CHEBI:57498"/>
        <dbReference type="ChEBI" id="CHEBI:456216"/>
        <dbReference type="EC" id="2.4.1.21"/>
    </reaction>
</comment>
<dbReference type="AlphaFoldDB" id="A0A1F4V4E0"/>
<dbReference type="Gene3D" id="3.40.50.2000">
    <property type="entry name" value="Glycogen Phosphorylase B"/>
    <property type="match status" value="2"/>
</dbReference>
<dbReference type="GO" id="GO:0005978">
    <property type="term" value="P:glycogen biosynthetic process"/>
    <property type="evidence" value="ECO:0007669"/>
    <property type="project" value="UniProtKB-UniRule"/>
</dbReference>
<proteinExistence type="inferred from homology"/>
<dbReference type="Pfam" id="PF08323">
    <property type="entry name" value="Glyco_transf_5"/>
    <property type="match status" value="1"/>
</dbReference>
<dbReference type="Proteomes" id="UP000178771">
    <property type="component" value="Unassembled WGS sequence"/>
</dbReference>
<evidence type="ECO:0000256" key="2">
    <source>
        <dbReference type="ARBA" id="ARBA00002764"/>
    </source>
</evidence>
<dbReference type="GO" id="GO:0004373">
    <property type="term" value="F:alpha-1,4-glucan glucosyltransferase (UDP-glucose donor) activity"/>
    <property type="evidence" value="ECO:0007669"/>
    <property type="project" value="InterPro"/>
</dbReference>
<dbReference type="NCBIfam" id="TIGR02095">
    <property type="entry name" value="glgA"/>
    <property type="match status" value="1"/>
</dbReference>
<comment type="pathway">
    <text evidence="7">Glycan biosynthesis; glycogen biosynthesis.</text>
</comment>
<comment type="function">
    <text evidence="2 7">Synthesizes alpha-1,4-glucan chains using ADP-glucose.</text>
</comment>
<sequence>MKVLIVASECSPFIKVGGIADVIGSLPIALNSLGVDARIVIPFYKPLFNEFKNQRLQSKDRSQLFSRENKKIAININKIIDITIQFDNKKNPVSVYETKIPGTKTAVYLIYNHEYLANGGIYFSPQNAKSPKNELNRFAFFSKSIIDIFAYQNEIFQTDIIHCNDWHTGMIPQLIQNMKTYSRQKNIPKTIFTIHNLAYQGLGDTDVADKLGLNIQKDQTLKWDSQDDNIDFILQGIVGADYITTVSPKYAEEIMTPDYGEGLNEILKAREGRLAGILNGISYEVFNPLKDPYISANYTDASFKEGKKANKISLQKELGIEITEDKPLAGIISRLANQKGLDIIALSVNEIMDLGYQLVILGTGDPLLESKLKEYNNEERYKGSYRAEISFSEPLARKIYSGSDMFLIPSRYEPCGLTQMISMKYGSVPVVRATGGLYDTVKNLQTGFTFDTLDKKNMLNALHLAIATYSETAGKWDKIVKNCMTENFSWDESAKQYVLLYQRVLSF</sequence>
<dbReference type="GO" id="GO:0009011">
    <property type="term" value="F:alpha-1,4-glucan glucosyltransferase (ADP-glucose donor) activity"/>
    <property type="evidence" value="ECO:0007669"/>
    <property type="project" value="UniProtKB-UniRule"/>
</dbReference>
<feature type="binding site" evidence="7">
    <location>
        <position position="15"/>
    </location>
    <ligand>
        <name>ADP-alpha-D-glucose</name>
        <dbReference type="ChEBI" id="CHEBI:57498"/>
    </ligand>
</feature>
<dbReference type="UniPathway" id="UPA00164"/>
<keyword evidence="4 7" id="KW-0328">Glycosyltransferase</keyword>
<evidence type="ECO:0000256" key="4">
    <source>
        <dbReference type="ARBA" id="ARBA00022676"/>
    </source>
</evidence>
<keyword evidence="5 7" id="KW-0808">Transferase</keyword>
<evidence type="ECO:0000256" key="1">
    <source>
        <dbReference type="ARBA" id="ARBA00001478"/>
    </source>
</evidence>
<dbReference type="Pfam" id="PF00534">
    <property type="entry name" value="Glycos_transf_1"/>
    <property type="match status" value="1"/>
</dbReference>
<evidence type="ECO:0000313" key="11">
    <source>
        <dbReference type="Proteomes" id="UP000178771"/>
    </source>
</evidence>
<protein>
    <recommendedName>
        <fullName evidence="7">Glycogen synthase</fullName>
        <ecNumber evidence="7">2.4.1.21</ecNumber>
    </recommendedName>
    <alternativeName>
        <fullName evidence="7">Starch [bacterial glycogen] synthase</fullName>
    </alternativeName>
</protein>
<dbReference type="CDD" id="cd03791">
    <property type="entry name" value="GT5_Glycogen_synthase_DULL1-like"/>
    <property type="match status" value="1"/>
</dbReference>
<accession>A0A1F4V4E0</accession>
<dbReference type="EC" id="2.4.1.21" evidence="7"/>
<evidence type="ECO:0000259" key="9">
    <source>
        <dbReference type="Pfam" id="PF08323"/>
    </source>
</evidence>
<evidence type="ECO:0000256" key="7">
    <source>
        <dbReference type="HAMAP-Rule" id="MF_00484"/>
    </source>
</evidence>